<feature type="compositionally biased region" description="Pro residues" evidence="1">
    <location>
        <begin position="61"/>
        <end position="76"/>
    </location>
</feature>
<protein>
    <submittedName>
        <fullName evidence="3">Glycoside hydrolase</fullName>
    </submittedName>
</protein>
<dbReference type="Proteomes" id="UP001649230">
    <property type="component" value="Chromosome"/>
</dbReference>
<name>A0ABY3SIG7_9BACL</name>
<dbReference type="Pfam" id="PF13200">
    <property type="entry name" value="DUF4015"/>
    <property type="match status" value="1"/>
</dbReference>
<feature type="compositionally biased region" description="Polar residues" evidence="1">
    <location>
        <begin position="78"/>
        <end position="90"/>
    </location>
</feature>
<feature type="region of interest" description="Disordered" evidence="1">
    <location>
        <begin position="28"/>
        <end position="90"/>
    </location>
</feature>
<sequence>MERLLLRSTTLILLVSVIILQNGCTGQPDSATHQINPQAHSSAVPIPKSQEEKPKASPTTEAPPSPPSPSTYPPNGPRVQSTNDNRQPISQNVQVKGIYVSAWSTVGSKFDKLVKLVDDTDLNAMVIDVKNDSGQVTHPSKVPLVNEIGANSNIIIKDMKAKLLYLKEKNIYSIARIVVFKDPYLSKKKPDYAMKRKSGGVWKDNKGIAWVDPYIEDVWNYNIEIAKEAASLGFDEIQFDYVRFPDNGRKVDKEVTFSNNRGWSKPEVIEGFLKRAKEQIKGTPISADVFGLTTSSDNDMGIGQEWNRISKYVNTISPMLYPSHYSSGVYGVKHPDLQPYAIIHKAIGDAILKNNILQKQGIQAAGIRPWFQDFTATWVKPHQTYDANDVREQVKAAKEYQVEQFILWNSTSTYTYR</sequence>
<proteinExistence type="predicted"/>
<reference evidence="3 4" key="1">
    <citation type="journal article" date="2024" name="Int. J. Syst. Evol. Microbiol.">
        <title>Paenibacillus hexagrammi sp. nov., a novel bacterium isolated from the gut content of Hexagrammos agrammus.</title>
        <authorList>
            <person name="Jung H.K."/>
            <person name="Kim D.G."/>
            <person name="Zin H."/>
            <person name="Park J."/>
            <person name="Jung H."/>
            <person name="Kim Y.O."/>
            <person name="Kong H.J."/>
            <person name="Kim J.W."/>
            <person name="Kim Y.S."/>
        </authorList>
    </citation>
    <scope>NUCLEOTIDE SEQUENCE [LARGE SCALE GENOMIC DNA]</scope>
    <source>
        <strain evidence="3 4">YPD9-1</strain>
    </source>
</reference>
<evidence type="ECO:0000313" key="4">
    <source>
        <dbReference type="Proteomes" id="UP001649230"/>
    </source>
</evidence>
<keyword evidence="3" id="KW-0378">Hydrolase</keyword>
<gene>
    <name evidence="3" type="ORF">L0M14_27910</name>
</gene>
<feature type="compositionally biased region" description="Polar residues" evidence="1">
    <location>
        <begin position="28"/>
        <end position="41"/>
    </location>
</feature>
<evidence type="ECO:0000313" key="3">
    <source>
        <dbReference type="EMBL" id="UJF33305.1"/>
    </source>
</evidence>
<organism evidence="3 4">
    <name type="scientific">Paenibacillus hexagrammi</name>
    <dbReference type="NCBI Taxonomy" id="2908839"/>
    <lineage>
        <taxon>Bacteria</taxon>
        <taxon>Bacillati</taxon>
        <taxon>Bacillota</taxon>
        <taxon>Bacilli</taxon>
        <taxon>Bacillales</taxon>
        <taxon>Paenibacillaceae</taxon>
        <taxon>Paenibacillus</taxon>
    </lineage>
</organism>
<evidence type="ECO:0000256" key="1">
    <source>
        <dbReference type="SAM" id="MobiDB-lite"/>
    </source>
</evidence>
<evidence type="ECO:0000259" key="2">
    <source>
        <dbReference type="Pfam" id="PF13200"/>
    </source>
</evidence>
<dbReference type="RefSeq" id="WP_235119647.1">
    <property type="nucleotide sequence ID" value="NZ_CP090978.1"/>
</dbReference>
<dbReference type="InterPro" id="IPR017853">
    <property type="entry name" value="GH"/>
</dbReference>
<keyword evidence="4" id="KW-1185">Reference proteome</keyword>
<dbReference type="Gene3D" id="3.20.20.80">
    <property type="entry name" value="Glycosidases"/>
    <property type="match status" value="1"/>
</dbReference>
<dbReference type="SUPFAM" id="SSF51445">
    <property type="entry name" value="(Trans)glycosidases"/>
    <property type="match status" value="1"/>
</dbReference>
<feature type="domain" description="DUF4015" evidence="2">
    <location>
        <begin position="97"/>
        <end position="414"/>
    </location>
</feature>
<accession>A0ABY3SIG7</accession>
<dbReference type="EMBL" id="CP090978">
    <property type="protein sequence ID" value="UJF33305.1"/>
    <property type="molecule type" value="Genomic_DNA"/>
</dbReference>
<dbReference type="GO" id="GO:0016787">
    <property type="term" value="F:hydrolase activity"/>
    <property type="evidence" value="ECO:0007669"/>
    <property type="project" value="UniProtKB-KW"/>
</dbReference>
<dbReference type="InterPro" id="IPR025275">
    <property type="entry name" value="DUF4015"/>
</dbReference>